<organism evidence="1 2">
    <name type="scientific">Smallanthus sonchifolius</name>
    <dbReference type="NCBI Taxonomy" id="185202"/>
    <lineage>
        <taxon>Eukaryota</taxon>
        <taxon>Viridiplantae</taxon>
        <taxon>Streptophyta</taxon>
        <taxon>Embryophyta</taxon>
        <taxon>Tracheophyta</taxon>
        <taxon>Spermatophyta</taxon>
        <taxon>Magnoliopsida</taxon>
        <taxon>eudicotyledons</taxon>
        <taxon>Gunneridae</taxon>
        <taxon>Pentapetalae</taxon>
        <taxon>asterids</taxon>
        <taxon>campanulids</taxon>
        <taxon>Asterales</taxon>
        <taxon>Asteraceae</taxon>
        <taxon>Asteroideae</taxon>
        <taxon>Heliantheae alliance</taxon>
        <taxon>Millerieae</taxon>
        <taxon>Smallanthus</taxon>
    </lineage>
</organism>
<gene>
    <name evidence="1" type="ORF">L1987_35366</name>
</gene>
<reference evidence="1 2" key="2">
    <citation type="journal article" date="2022" name="Mol. Ecol. Resour.">
        <title>The genomes of chicory, endive, great burdock and yacon provide insights into Asteraceae paleo-polyploidization history and plant inulin production.</title>
        <authorList>
            <person name="Fan W."/>
            <person name="Wang S."/>
            <person name="Wang H."/>
            <person name="Wang A."/>
            <person name="Jiang F."/>
            <person name="Liu H."/>
            <person name="Zhao H."/>
            <person name="Xu D."/>
            <person name="Zhang Y."/>
        </authorList>
    </citation>
    <scope>NUCLEOTIDE SEQUENCE [LARGE SCALE GENOMIC DNA]</scope>
    <source>
        <strain evidence="2">cv. Yunnan</strain>
        <tissue evidence="1">Leaves</tissue>
    </source>
</reference>
<proteinExistence type="predicted"/>
<comment type="caution">
    <text evidence="1">The sequence shown here is derived from an EMBL/GenBank/DDBJ whole genome shotgun (WGS) entry which is preliminary data.</text>
</comment>
<reference evidence="2" key="1">
    <citation type="journal article" date="2022" name="Mol. Ecol. Resour.">
        <title>The genomes of chicory, endive, great burdock and yacon provide insights into Asteraceae palaeo-polyploidization history and plant inulin production.</title>
        <authorList>
            <person name="Fan W."/>
            <person name="Wang S."/>
            <person name="Wang H."/>
            <person name="Wang A."/>
            <person name="Jiang F."/>
            <person name="Liu H."/>
            <person name="Zhao H."/>
            <person name="Xu D."/>
            <person name="Zhang Y."/>
        </authorList>
    </citation>
    <scope>NUCLEOTIDE SEQUENCE [LARGE SCALE GENOMIC DNA]</scope>
    <source>
        <strain evidence="2">cv. Yunnan</strain>
    </source>
</reference>
<name>A0ACB9HWE7_9ASTR</name>
<evidence type="ECO:0000313" key="1">
    <source>
        <dbReference type="EMBL" id="KAI3800059.1"/>
    </source>
</evidence>
<keyword evidence="2" id="KW-1185">Reference proteome</keyword>
<dbReference type="EMBL" id="CM042028">
    <property type="protein sequence ID" value="KAI3800059.1"/>
    <property type="molecule type" value="Genomic_DNA"/>
</dbReference>
<protein>
    <submittedName>
        <fullName evidence="1">Uncharacterized protein</fullName>
    </submittedName>
</protein>
<accession>A0ACB9HWE7</accession>
<sequence>MPGIPLVSREANYSRDSELRVHLSEEEQRAAEESLSVYCRPVEFYNLLQHRASINPSFLTRCLRYKLNEKHKRRVQISVSISRPLDDGLQTQSLFPLYILLARPVLTPNGETLRSSCYRFKRACKLTASRGARTVGSPRARFVLPEINKLSMEVKSGSLAMLLVSCADITNPTAIDLTKDHMFSPSNEGYCLMGKIPIDFLHFSREKSPNISLGERSQFMSTVSLKSCYMKLSCSDGEKCLSFQFPHNSEAVSILQQVPVIITAEELGAKDLSPYDLYSYNNIPTDKLPQVIRLRTGNVIFNFKYYNNMLHRSEVTEDYCCPFCLLKCASYKGLKSHLLASHDLFNYEFWVDEDYQVVIVSAKTTESTSEIFGKMVDPREQSFFFCHKPMRSRKSDRPNQNANQRGQLVWGSNMPAALGDLRSKINLVSERMDCEIYSPNTAGMSSAAGITSSGLESTSQSVPGSSSIAPTMLLQFAKTRKLSIERSDPRNQALLQIRRFFHSHRAQPMAPEYVFGEEDSEDEVDDDVADLEDRRMLDDFVDVTQNEKQMMHLWNSFIRKQRVLADAHVPWACEAFSTQHGEAFIQTPELLWCWSLFMVKLWNHGLLDAKTMNSCHLILDNFREQKQSQLIDPSENKIDDI</sequence>
<dbReference type="Proteomes" id="UP001056120">
    <property type="component" value="Linkage Group LG11"/>
</dbReference>
<evidence type="ECO:0000313" key="2">
    <source>
        <dbReference type="Proteomes" id="UP001056120"/>
    </source>
</evidence>